<evidence type="ECO:0000313" key="2">
    <source>
        <dbReference type="EMBL" id="GAG81019.1"/>
    </source>
</evidence>
<sequence>MSELIVDYPGLTYDLEGESKERDDSMSSMAMGFMMSLFLIYTLLAVPFRSYLQPFIIMFSIPFGIVGALLGHLVMGKDLSILSMFGIVALTGVVVNDSLLLIDFVNQKRKQGIEMFHAVVESAQRRFRPIVLTSLT</sequence>
<comment type="caution">
    <text evidence="2">The sequence shown here is derived from an EMBL/GenBank/DDBJ whole genome shotgun (WGS) entry which is preliminary data.</text>
</comment>
<dbReference type="EMBL" id="BART01019031">
    <property type="protein sequence ID" value="GAG81019.1"/>
    <property type="molecule type" value="Genomic_DNA"/>
</dbReference>
<dbReference type="AlphaFoldDB" id="X1AGG8"/>
<dbReference type="Gene3D" id="3.30.70.1440">
    <property type="entry name" value="Multidrug efflux transporter AcrB pore domain"/>
    <property type="match status" value="1"/>
</dbReference>
<evidence type="ECO:0000256" key="1">
    <source>
        <dbReference type="SAM" id="Phobius"/>
    </source>
</evidence>
<keyword evidence="1" id="KW-0812">Transmembrane</keyword>
<keyword evidence="1" id="KW-0472">Membrane</keyword>
<name>X1AGG8_9ZZZZ</name>
<dbReference type="Pfam" id="PF00873">
    <property type="entry name" value="ACR_tran"/>
    <property type="match status" value="1"/>
</dbReference>
<feature type="transmembrane region" description="Helical" evidence="1">
    <location>
        <begin position="55"/>
        <end position="75"/>
    </location>
</feature>
<proteinExistence type="predicted"/>
<accession>X1AGG8</accession>
<feature type="transmembrane region" description="Helical" evidence="1">
    <location>
        <begin position="81"/>
        <end position="105"/>
    </location>
</feature>
<dbReference type="GO" id="GO:0005886">
    <property type="term" value="C:plasma membrane"/>
    <property type="evidence" value="ECO:0007669"/>
    <property type="project" value="TreeGrafter"/>
</dbReference>
<feature type="non-terminal residue" evidence="2">
    <location>
        <position position="136"/>
    </location>
</feature>
<dbReference type="Gene3D" id="1.20.1640.10">
    <property type="entry name" value="Multidrug efflux transporter AcrB transmembrane domain"/>
    <property type="match status" value="1"/>
</dbReference>
<dbReference type="SUPFAM" id="SSF82866">
    <property type="entry name" value="Multidrug efflux transporter AcrB transmembrane domain"/>
    <property type="match status" value="1"/>
</dbReference>
<gene>
    <name evidence="2" type="ORF">S01H4_35734</name>
</gene>
<dbReference type="GO" id="GO:0042910">
    <property type="term" value="F:xenobiotic transmembrane transporter activity"/>
    <property type="evidence" value="ECO:0007669"/>
    <property type="project" value="TreeGrafter"/>
</dbReference>
<dbReference type="InterPro" id="IPR001036">
    <property type="entry name" value="Acrflvin-R"/>
</dbReference>
<organism evidence="2">
    <name type="scientific">marine sediment metagenome</name>
    <dbReference type="NCBI Taxonomy" id="412755"/>
    <lineage>
        <taxon>unclassified sequences</taxon>
        <taxon>metagenomes</taxon>
        <taxon>ecological metagenomes</taxon>
    </lineage>
</organism>
<feature type="transmembrane region" description="Helical" evidence="1">
    <location>
        <begin position="29"/>
        <end position="48"/>
    </location>
</feature>
<dbReference type="PANTHER" id="PTHR32063">
    <property type="match status" value="1"/>
</dbReference>
<evidence type="ECO:0008006" key="3">
    <source>
        <dbReference type="Google" id="ProtNLM"/>
    </source>
</evidence>
<keyword evidence="1" id="KW-1133">Transmembrane helix</keyword>
<protein>
    <recommendedName>
        <fullName evidence="3">Acriflavin resistance protein</fullName>
    </recommendedName>
</protein>
<dbReference type="PANTHER" id="PTHR32063:SF33">
    <property type="entry name" value="RND SUPERFAMILY EFFLUX PUMP PERMEASE COMPONENT"/>
    <property type="match status" value="1"/>
</dbReference>
<reference evidence="2" key="1">
    <citation type="journal article" date="2014" name="Front. Microbiol.">
        <title>High frequency of phylogenetically diverse reductive dehalogenase-homologous genes in deep subseafloor sedimentary metagenomes.</title>
        <authorList>
            <person name="Kawai M."/>
            <person name="Futagami T."/>
            <person name="Toyoda A."/>
            <person name="Takaki Y."/>
            <person name="Nishi S."/>
            <person name="Hori S."/>
            <person name="Arai W."/>
            <person name="Tsubouchi T."/>
            <person name="Morono Y."/>
            <person name="Uchiyama I."/>
            <person name="Ito T."/>
            <person name="Fujiyama A."/>
            <person name="Inagaki F."/>
            <person name="Takami H."/>
        </authorList>
    </citation>
    <scope>NUCLEOTIDE SEQUENCE</scope>
    <source>
        <strain evidence="2">Expedition CK06-06</strain>
    </source>
</reference>